<name>A0A9D4UYX9_ADICA</name>
<accession>A0A9D4UYX9</accession>
<evidence type="ECO:0000259" key="3">
    <source>
        <dbReference type="Pfam" id="PF14541"/>
    </source>
</evidence>
<dbReference type="EMBL" id="JABFUD020000008">
    <property type="protein sequence ID" value="KAI5076431.1"/>
    <property type="molecule type" value="Genomic_DNA"/>
</dbReference>
<dbReference type="SUPFAM" id="SSF50630">
    <property type="entry name" value="Acid proteases"/>
    <property type="match status" value="1"/>
</dbReference>
<evidence type="ECO:0000256" key="1">
    <source>
        <dbReference type="ARBA" id="ARBA00022670"/>
    </source>
</evidence>
<keyword evidence="1" id="KW-0645">Protease</keyword>
<dbReference type="GO" id="GO:0006508">
    <property type="term" value="P:proteolysis"/>
    <property type="evidence" value="ECO:0007669"/>
    <property type="project" value="UniProtKB-KW"/>
</dbReference>
<dbReference type="InterPro" id="IPR032799">
    <property type="entry name" value="TAXi_C"/>
</dbReference>
<dbReference type="AlphaFoldDB" id="A0A9D4UYX9"/>
<proteinExistence type="predicted"/>
<organism evidence="4 5">
    <name type="scientific">Adiantum capillus-veneris</name>
    <name type="common">Maidenhair fern</name>
    <dbReference type="NCBI Taxonomy" id="13818"/>
    <lineage>
        <taxon>Eukaryota</taxon>
        <taxon>Viridiplantae</taxon>
        <taxon>Streptophyta</taxon>
        <taxon>Embryophyta</taxon>
        <taxon>Tracheophyta</taxon>
        <taxon>Polypodiopsida</taxon>
        <taxon>Polypodiidae</taxon>
        <taxon>Polypodiales</taxon>
        <taxon>Pteridineae</taxon>
        <taxon>Pteridaceae</taxon>
        <taxon>Vittarioideae</taxon>
        <taxon>Adiantum</taxon>
    </lineage>
</organism>
<feature type="domain" description="Xylanase inhibitor C-terminal" evidence="3">
    <location>
        <begin position="14"/>
        <end position="104"/>
    </location>
</feature>
<evidence type="ECO:0000313" key="4">
    <source>
        <dbReference type="EMBL" id="KAI5076431.1"/>
    </source>
</evidence>
<protein>
    <recommendedName>
        <fullName evidence="3">Xylanase inhibitor C-terminal domain-containing protein</fullName>
    </recommendedName>
</protein>
<dbReference type="Pfam" id="PF14541">
    <property type="entry name" value="TAXi_C"/>
    <property type="match status" value="1"/>
</dbReference>
<gene>
    <name evidence="4" type="ORF">GOP47_0008496</name>
</gene>
<dbReference type="Proteomes" id="UP000886520">
    <property type="component" value="Chromosome 8"/>
</dbReference>
<dbReference type="PANTHER" id="PTHR47967">
    <property type="entry name" value="OS07G0603500 PROTEIN-RELATED"/>
    <property type="match status" value="1"/>
</dbReference>
<comment type="caution">
    <text evidence="4">The sequence shown here is derived from an EMBL/GenBank/DDBJ whole genome shotgun (WGS) entry which is preliminary data.</text>
</comment>
<evidence type="ECO:0000256" key="2">
    <source>
        <dbReference type="ARBA" id="ARBA00022801"/>
    </source>
</evidence>
<sequence>MDPMLVMVSIGNEMTCYAVPPSQKGLLVAPRITFHFANMLDLHQSTDQTLYIDQDASDATHDVYCLAYTNAGPLGTGQVNIFGNHQKQGFHIEVDIAGSRLGFANYPTNCDYANIS</sequence>
<dbReference type="Gene3D" id="2.40.70.10">
    <property type="entry name" value="Acid Proteases"/>
    <property type="match status" value="1"/>
</dbReference>
<evidence type="ECO:0000313" key="5">
    <source>
        <dbReference type="Proteomes" id="UP000886520"/>
    </source>
</evidence>
<dbReference type="InterPro" id="IPR021109">
    <property type="entry name" value="Peptidase_aspartic_dom_sf"/>
</dbReference>
<dbReference type="InterPro" id="IPR051708">
    <property type="entry name" value="Plant_Aspart_Prot_A1"/>
</dbReference>
<reference evidence="4" key="1">
    <citation type="submission" date="2021-01" db="EMBL/GenBank/DDBJ databases">
        <title>Adiantum capillus-veneris genome.</title>
        <authorList>
            <person name="Fang Y."/>
            <person name="Liao Q."/>
        </authorList>
    </citation>
    <scope>NUCLEOTIDE SEQUENCE</scope>
    <source>
        <strain evidence="4">H3</strain>
        <tissue evidence="4">Leaf</tissue>
    </source>
</reference>
<dbReference type="GO" id="GO:0008233">
    <property type="term" value="F:peptidase activity"/>
    <property type="evidence" value="ECO:0007669"/>
    <property type="project" value="UniProtKB-KW"/>
</dbReference>
<keyword evidence="5" id="KW-1185">Reference proteome</keyword>
<keyword evidence="2" id="KW-0378">Hydrolase</keyword>